<organism evidence="2 3">
    <name type="scientific">Streptomyces buecherae</name>
    <dbReference type="NCBI Taxonomy" id="2763006"/>
    <lineage>
        <taxon>Bacteria</taxon>
        <taxon>Bacillati</taxon>
        <taxon>Actinomycetota</taxon>
        <taxon>Actinomycetes</taxon>
        <taxon>Kitasatosporales</taxon>
        <taxon>Streptomycetaceae</taxon>
        <taxon>Streptomyces</taxon>
    </lineage>
</organism>
<gene>
    <name evidence="2" type="ORF">HUT08_33565</name>
</gene>
<feature type="compositionally biased region" description="Low complexity" evidence="1">
    <location>
        <begin position="41"/>
        <end position="66"/>
    </location>
</feature>
<reference evidence="2 3" key="1">
    <citation type="submission" date="2020-06" db="EMBL/GenBank/DDBJ databases">
        <title>Genome mining for natural products.</title>
        <authorList>
            <person name="Zhang B."/>
            <person name="Shi J."/>
            <person name="Ge H."/>
        </authorList>
    </citation>
    <scope>NUCLEOTIDE SEQUENCE [LARGE SCALE GENOMIC DNA]</scope>
    <source>
        <strain evidence="2 3">NA00687</strain>
    </source>
</reference>
<protein>
    <recommendedName>
        <fullName evidence="4">DUF732 domain-containing protein</fullName>
    </recommendedName>
</protein>
<evidence type="ECO:0000313" key="3">
    <source>
        <dbReference type="Proteomes" id="UP000509303"/>
    </source>
</evidence>
<dbReference type="PROSITE" id="PS51257">
    <property type="entry name" value="PROKAR_LIPOPROTEIN"/>
    <property type="match status" value="1"/>
</dbReference>
<feature type="region of interest" description="Disordered" evidence="1">
    <location>
        <begin position="30"/>
        <end position="88"/>
    </location>
</feature>
<evidence type="ECO:0000256" key="1">
    <source>
        <dbReference type="SAM" id="MobiDB-lite"/>
    </source>
</evidence>
<name>A0A7H8NJQ8_9ACTN</name>
<dbReference type="EMBL" id="CP054929">
    <property type="protein sequence ID" value="QKW53658.1"/>
    <property type="molecule type" value="Genomic_DNA"/>
</dbReference>
<dbReference type="RefSeq" id="WP_176165363.1">
    <property type="nucleotide sequence ID" value="NZ_CP054929.1"/>
</dbReference>
<keyword evidence="3" id="KW-1185">Reference proteome</keyword>
<evidence type="ECO:0008006" key="4">
    <source>
        <dbReference type="Google" id="ProtNLM"/>
    </source>
</evidence>
<dbReference type="Proteomes" id="UP000509303">
    <property type="component" value="Chromosome"/>
</dbReference>
<accession>A0A7H8NJQ8</accession>
<evidence type="ECO:0000313" key="2">
    <source>
        <dbReference type="EMBL" id="QKW53658.1"/>
    </source>
</evidence>
<dbReference type="AlphaFoldDB" id="A0A7H8NJQ8"/>
<proteinExistence type="predicted"/>
<sequence>MRRKLFTGRSGILGVLLAPGVALLLTGCGSDGTDKSAPQQPSVARTSASTAARSPGPSATPTRGPTSSPPSRPTGESLPPEPATSASDFVDEAFDAARVGALQSGLRYIDPALGAPEDLAKADAQCADLQRNVDKPDEVAARRFSTGSHKVSEANGKRINTLLRNTYCDR</sequence>